<gene>
    <name evidence="3" type="ORF">EV207_10650</name>
</gene>
<keyword evidence="1" id="KW-0732">Signal</keyword>
<reference evidence="3 4" key="1">
    <citation type="submission" date="2019-03" db="EMBL/GenBank/DDBJ databases">
        <title>Genomic Encyclopedia of Type Strains, Phase IV (KMG-IV): sequencing the most valuable type-strain genomes for metagenomic binning, comparative biology and taxonomic classification.</title>
        <authorList>
            <person name="Goeker M."/>
        </authorList>
    </citation>
    <scope>NUCLEOTIDE SEQUENCE [LARGE SCALE GENOMIC DNA]</scope>
    <source>
        <strain evidence="3 4">DSM 19377</strain>
    </source>
</reference>
<dbReference type="InterPro" id="IPR028096">
    <property type="entry name" value="EfeO_Cupredoxin"/>
</dbReference>
<dbReference type="AlphaFoldDB" id="A0A4R2P682"/>
<feature type="chain" id="PRO_5020617791" evidence="1">
    <location>
        <begin position="21"/>
        <end position="129"/>
    </location>
</feature>
<evidence type="ECO:0000259" key="2">
    <source>
        <dbReference type="Pfam" id="PF13473"/>
    </source>
</evidence>
<evidence type="ECO:0000256" key="1">
    <source>
        <dbReference type="SAM" id="SignalP"/>
    </source>
</evidence>
<dbReference type="Gene3D" id="2.60.40.420">
    <property type="entry name" value="Cupredoxins - blue copper proteins"/>
    <property type="match status" value="1"/>
</dbReference>
<dbReference type="InterPro" id="IPR008972">
    <property type="entry name" value="Cupredoxin"/>
</dbReference>
<organism evidence="3 4">
    <name type="scientific">Scopulibacillus darangshiensis</name>
    <dbReference type="NCBI Taxonomy" id="442528"/>
    <lineage>
        <taxon>Bacteria</taxon>
        <taxon>Bacillati</taxon>
        <taxon>Bacillota</taxon>
        <taxon>Bacilli</taxon>
        <taxon>Bacillales</taxon>
        <taxon>Sporolactobacillaceae</taxon>
        <taxon>Scopulibacillus</taxon>
    </lineage>
</organism>
<feature type="domain" description="EfeO-type cupredoxin-like" evidence="2">
    <location>
        <begin position="27"/>
        <end position="127"/>
    </location>
</feature>
<name>A0A4R2P682_9BACL</name>
<accession>A0A4R2P682</accession>
<protein>
    <submittedName>
        <fullName evidence="3">Cupredoxin-like protein</fullName>
    </submittedName>
</protein>
<feature type="signal peptide" evidence="1">
    <location>
        <begin position="1"/>
        <end position="20"/>
    </location>
</feature>
<evidence type="ECO:0000313" key="4">
    <source>
        <dbReference type="Proteomes" id="UP000295416"/>
    </source>
</evidence>
<dbReference type="RefSeq" id="WP_132744775.1">
    <property type="nucleotide sequence ID" value="NZ_SLXK01000006.1"/>
</dbReference>
<proteinExistence type="predicted"/>
<dbReference type="PROSITE" id="PS51257">
    <property type="entry name" value="PROKAR_LIPOPROTEIN"/>
    <property type="match status" value="1"/>
</dbReference>
<sequence>MRKKWLLTLSVIMVLVLALAACGNSDKKSSDDNNGAGSASGDDQAATLNVTATNFKFNKKTYKVPANKEITINFKSKEGYHGFEIEGQDVNIQGKGTKTITLKPGTYMVHCSVPCGSGHENMKAKIVAD</sequence>
<dbReference type="OrthoDB" id="279535at2"/>
<evidence type="ECO:0000313" key="3">
    <source>
        <dbReference type="EMBL" id="TCP30227.1"/>
    </source>
</evidence>
<keyword evidence="4" id="KW-1185">Reference proteome</keyword>
<comment type="caution">
    <text evidence="3">The sequence shown here is derived from an EMBL/GenBank/DDBJ whole genome shotgun (WGS) entry which is preliminary data.</text>
</comment>
<dbReference type="Proteomes" id="UP000295416">
    <property type="component" value="Unassembled WGS sequence"/>
</dbReference>
<dbReference type="Pfam" id="PF13473">
    <property type="entry name" value="Cupredoxin_1"/>
    <property type="match status" value="1"/>
</dbReference>
<dbReference type="EMBL" id="SLXK01000006">
    <property type="protein sequence ID" value="TCP30227.1"/>
    <property type="molecule type" value="Genomic_DNA"/>
</dbReference>
<dbReference type="SUPFAM" id="SSF49503">
    <property type="entry name" value="Cupredoxins"/>
    <property type="match status" value="1"/>
</dbReference>